<evidence type="ECO:0000256" key="2">
    <source>
        <dbReference type="ARBA" id="ARBA00023015"/>
    </source>
</evidence>
<dbReference type="PANTHER" id="PTHR30126">
    <property type="entry name" value="HTH-TYPE TRANSCRIPTIONAL REGULATOR"/>
    <property type="match status" value="1"/>
</dbReference>
<dbReference type="GO" id="GO:0003700">
    <property type="term" value="F:DNA-binding transcription factor activity"/>
    <property type="evidence" value="ECO:0007669"/>
    <property type="project" value="InterPro"/>
</dbReference>
<protein>
    <submittedName>
        <fullName evidence="6">LysR family transcriptional regulator</fullName>
    </submittedName>
</protein>
<dbReference type="PROSITE" id="PS50931">
    <property type="entry name" value="HTH_LYSR"/>
    <property type="match status" value="1"/>
</dbReference>
<evidence type="ECO:0000313" key="6">
    <source>
        <dbReference type="EMBL" id="AOJ76421.1"/>
    </source>
</evidence>
<dbReference type="Proteomes" id="UP000243680">
    <property type="component" value="Chromosome 3"/>
</dbReference>
<evidence type="ECO:0000256" key="3">
    <source>
        <dbReference type="ARBA" id="ARBA00023125"/>
    </source>
</evidence>
<dbReference type="PANTHER" id="PTHR30126:SF4">
    <property type="entry name" value="LYSR FAMILY TRANSCRIPTIONAL REGULATOR"/>
    <property type="match status" value="1"/>
</dbReference>
<evidence type="ECO:0000256" key="1">
    <source>
        <dbReference type="ARBA" id="ARBA00009437"/>
    </source>
</evidence>
<name>A0A1B4LGX8_9BURK</name>
<keyword evidence="2" id="KW-0805">Transcription regulation</keyword>
<dbReference type="SUPFAM" id="SSF46785">
    <property type="entry name" value="Winged helix' DNA-binding domain"/>
    <property type="match status" value="1"/>
</dbReference>
<proteinExistence type="inferred from homology"/>
<reference evidence="6 7" key="1">
    <citation type="submission" date="2015-12" db="EMBL/GenBank/DDBJ databases">
        <title>Diversity of Burkholderia near neighbor genomes.</title>
        <authorList>
            <person name="Sahl J."/>
            <person name="Wagner D."/>
            <person name="Keim P."/>
        </authorList>
    </citation>
    <scope>NUCLEOTIDE SEQUENCE [LARGE SCALE GENOMIC DNA]</scope>
    <source>
        <strain evidence="6 7">MSMB0783</strain>
    </source>
</reference>
<keyword evidence="4" id="KW-0804">Transcription</keyword>
<gene>
    <name evidence="6" type="ORF">WJ35_14905</name>
</gene>
<evidence type="ECO:0000313" key="7">
    <source>
        <dbReference type="Proteomes" id="UP000243680"/>
    </source>
</evidence>
<dbReference type="SUPFAM" id="SSF53850">
    <property type="entry name" value="Periplasmic binding protein-like II"/>
    <property type="match status" value="1"/>
</dbReference>
<keyword evidence="3" id="KW-0238">DNA-binding</keyword>
<dbReference type="Gene3D" id="3.40.190.290">
    <property type="match status" value="1"/>
</dbReference>
<comment type="similarity">
    <text evidence="1">Belongs to the LysR transcriptional regulatory family.</text>
</comment>
<dbReference type="RefSeq" id="WP_069239447.1">
    <property type="nucleotide sequence ID" value="NZ_CP013421.1"/>
</dbReference>
<evidence type="ECO:0000259" key="5">
    <source>
        <dbReference type="PROSITE" id="PS50931"/>
    </source>
</evidence>
<sequence length="302" mass="33024">MKLSFEALEALDAIDRTGTFAEAAELLHRVPSALTYLVQKLESDLGVVLFDRSGRRAKLTQAGRVVVDEGRRLLRAAEQLELKALRVQQGWETEVRVCIDEILPFDSLWPYVHRFYALGMDTRLRLSTEVLGGSWDALISRRADLVVGAAGEPPELPDIIARPIGSLKHVFAVAPSHPLAALPEPLSMASVVQYRGAVISDTSRELQPQSIGIDPGQPYLAVPTLTAKLEAQCEGLGVGSLPECIAAPAIASGKLVAREVTGMRDTTHCYLAWRGDEAGRALHWWVEQLDKPHLVDCFTAPH</sequence>
<accession>A0A1B4LGX8</accession>
<dbReference type="Pfam" id="PF00126">
    <property type="entry name" value="HTH_1"/>
    <property type="match status" value="1"/>
</dbReference>
<organism evidence="6 7">
    <name type="scientific">Burkholderia ubonensis</name>
    <dbReference type="NCBI Taxonomy" id="101571"/>
    <lineage>
        <taxon>Bacteria</taxon>
        <taxon>Pseudomonadati</taxon>
        <taxon>Pseudomonadota</taxon>
        <taxon>Betaproteobacteria</taxon>
        <taxon>Burkholderiales</taxon>
        <taxon>Burkholderiaceae</taxon>
        <taxon>Burkholderia</taxon>
        <taxon>Burkholderia cepacia complex</taxon>
    </lineage>
</organism>
<dbReference type="InterPro" id="IPR000847">
    <property type="entry name" value="LysR_HTH_N"/>
</dbReference>
<dbReference type="EMBL" id="CP013421">
    <property type="protein sequence ID" value="AOJ76421.1"/>
    <property type="molecule type" value="Genomic_DNA"/>
</dbReference>
<dbReference type="Gene3D" id="1.10.10.10">
    <property type="entry name" value="Winged helix-like DNA-binding domain superfamily/Winged helix DNA-binding domain"/>
    <property type="match status" value="1"/>
</dbReference>
<evidence type="ECO:0000256" key="4">
    <source>
        <dbReference type="ARBA" id="ARBA00023163"/>
    </source>
</evidence>
<dbReference type="GO" id="GO:0000976">
    <property type="term" value="F:transcription cis-regulatory region binding"/>
    <property type="evidence" value="ECO:0007669"/>
    <property type="project" value="TreeGrafter"/>
</dbReference>
<feature type="domain" description="HTH lysR-type" evidence="5">
    <location>
        <begin position="3"/>
        <end position="60"/>
    </location>
</feature>
<dbReference type="InterPro" id="IPR005119">
    <property type="entry name" value="LysR_subst-bd"/>
</dbReference>
<dbReference type="InterPro" id="IPR036390">
    <property type="entry name" value="WH_DNA-bd_sf"/>
</dbReference>
<dbReference type="Pfam" id="PF03466">
    <property type="entry name" value="LysR_substrate"/>
    <property type="match status" value="1"/>
</dbReference>
<dbReference type="AlphaFoldDB" id="A0A1B4LGX8"/>
<dbReference type="InterPro" id="IPR036388">
    <property type="entry name" value="WH-like_DNA-bd_sf"/>
</dbReference>